<evidence type="ECO:0000313" key="1">
    <source>
        <dbReference type="EMBL" id="KAJ8873241.1"/>
    </source>
</evidence>
<dbReference type="EMBL" id="JARBHB010000011">
    <property type="protein sequence ID" value="KAJ8873241.1"/>
    <property type="molecule type" value="Genomic_DNA"/>
</dbReference>
<name>A0ABQ9GMH1_9NEOP</name>
<evidence type="ECO:0000313" key="2">
    <source>
        <dbReference type="Proteomes" id="UP001159363"/>
    </source>
</evidence>
<gene>
    <name evidence="1" type="ORF">PR048_026875</name>
</gene>
<proteinExistence type="predicted"/>
<accession>A0ABQ9GMH1</accession>
<reference evidence="1 2" key="1">
    <citation type="submission" date="2023-02" db="EMBL/GenBank/DDBJ databases">
        <title>LHISI_Scaffold_Assembly.</title>
        <authorList>
            <person name="Stuart O.P."/>
            <person name="Cleave R."/>
            <person name="Magrath M.J.L."/>
            <person name="Mikheyev A.S."/>
        </authorList>
    </citation>
    <scope>NUCLEOTIDE SEQUENCE [LARGE SCALE GENOMIC DNA]</scope>
    <source>
        <strain evidence="1">Daus_M_001</strain>
        <tissue evidence="1">Leg muscle</tissue>
    </source>
</reference>
<dbReference type="Proteomes" id="UP001159363">
    <property type="component" value="Chromosome 10"/>
</dbReference>
<sequence length="76" mass="8640">MPVEQCEVLRSFDQETNPTIKILGVHRCPVIDEFVYHINIPQLFDPCGWVSPVIVYVKMLFQTPVGIMIGVGSTRH</sequence>
<organism evidence="1 2">
    <name type="scientific">Dryococelus australis</name>
    <dbReference type="NCBI Taxonomy" id="614101"/>
    <lineage>
        <taxon>Eukaryota</taxon>
        <taxon>Metazoa</taxon>
        <taxon>Ecdysozoa</taxon>
        <taxon>Arthropoda</taxon>
        <taxon>Hexapoda</taxon>
        <taxon>Insecta</taxon>
        <taxon>Pterygota</taxon>
        <taxon>Neoptera</taxon>
        <taxon>Polyneoptera</taxon>
        <taxon>Phasmatodea</taxon>
        <taxon>Verophasmatodea</taxon>
        <taxon>Anareolatae</taxon>
        <taxon>Phasmatidae</taxon>
        <taxon>Eurycanthinae</taxon>
        <taxon>Dryococelus</taxon>
    </lineage>
</organism>
<keyword evidence="2" id="KW-1185">Reference proteome</keyword>
<protein>
    <submittedName>
        <fullName evidence="1">Uncharacterized protein</fullName>
    </submittedName>
</protein>
<comment type="caution">
    <text evidence="1">The sequence shown here is derived from an EMBL/GenBank/DDBJ whole genome shotgun (WGS) entry which is preliminary data.</text>
</comment>